<accession>A0A5C0VLP5</accession>
<sequence length="243" mass="26612">MKQEHILAIDIGGTSIKATVLNTSGEMLVEYQKVPTPEKASPENVIKAIKKLTANFPSFDKISVGFPGYVKKGIIATAPNLGTPLWAGCNLALLIAKELKKPVRLLNDADMQGFGLISGEGLEMVITLGTGFGTALFMDGSLLPHLELAHLPVRKNLTYDKFIGDDALIEDGLEEWNKNVKDVLKTFKTVINYDKLYLSGGNAKKITFKLDDNIKIARNRDGIKGGAFMWQKDDDFCVQSVNP</sequence>
<dbReference type="InterPro" id="IPR043129">
    <property type="entry name" value="ATPase_NBD"/>
</dbReference>
<proteinExistence type="inferred from homology"/>
<dbReference type="PANTHER" id="PTHR18964">
    <property type="entry name" value="ROK (REPRESSOR, ORF, KINASE) FAMILY"/>
    <property type="match status" value="1"/>
</dbReference>
<keyword evidence="3" id="KW-1185">Reference proteome</keyword>
<dbReference type="RefSeq" id="WP_149075336.1">
    <property type="nucleotide sequence ID" value="NZ_CP043329.1"/>
</dbReference>
<dbReference type="InterPro" id="IPR000600">
    <property type="entry name" value="ROK"/>
</dbReference>
<dbReference type="Pfam" id="PF00480">
    <property type="entry name" value="ROK"/>
    <property type="match status" value="1"/>
</dbReference>
<dbReference type="KEGG" id="pej:FYC62_13640"/>
<comment type="similarity">
    <text evidence="1">Belongs to the ROK (NagC/XylR) family.</text>
</comment>
<dbReference type="PANTHER" id="PTHR18964:SF149">
    <property type="entry name" value="BIFUNCTIONAL UDP-N-ACETYLGLUCOSAMINE 2-EPIMERASE_N-ACETYLMANNOSAMINE KINASE"/>
    <property type="match status" value="1"/>
</dbReference>
<dbReference type="Gene3D" id="3.30.420.40">
    <property type="match status" value="2"/>
</dbReference>
<dbReference type="EMBL" id="CP043329">
    <property type="protein sequence ID" value="QEK52581.1"/>
    <property type="molecule type" value="Genomic_DNA"/>
</dbReference>
<name>A0A5C0VLP5_9SPHI</name>
<dbReference type="AlphaFoldDB" id="A0A5C0VLP5"/>
<evidence type="ECO:0000313" key="2">
    <source>
        <dbReference type="EMBL" id="QEK52581.1"/>
    </source>
</evidence>
<gene>
    <name evidence="2" type="ORF">FYC62_13640</name>
</gene>
<protein>
    <submittedName>
        <fullName evidence="2">ROK family protein</fullName>
    </submittedName>
</protein>
<dbReference type="SUPFAM" id="SSF53067">
    <property type="entry name" value="Actin-like ATPase domain"/>
    <property type="match status" value="1"/>
</dbReference>
<evidence type="ECO:0000313" key="3">
    <source>
        <dbReference type="Proteomes" id="UP000323653"/>
    </source>
</evidence>
<evidence type="ECO:0000256" key="1">
    <source>
        <dbReference type="ARBA" id="ARBA00006479"/>
    </source>
</evidence>
<organism evidence="2 3">
    <name type="scientific">Pedobacter aquae</name>
    <dbReference type="NCBI Taxonomy" id="2605747"/>
    <lineage>
        <taxon>Bacteria</taxon>
        <taxon>Pseudomonadati</taxon>
        <taxon>Bacteroidota</taxon>
        <taxon>Sphingobacteriia</taxon>
        <taxon>Sphingobacteriales</taxon>
        <taxon>Sphingobacteriaceae</taxon>
        <taxon>Pedobacter</taxon>
    </lineage>
</organism>
<dbReference type="Proteomes" id="UP000323653">
    <property type="component" value="Chromosome"/>
</dbReference>
<reference evidence="2 3" key="1">
    <citation type="submission" date="2019-08" db="EMBL/GenBank/DDBJ databases">
        <title>Pedobacter sp. nov., isolated from Han river, South Korea.</title>
        <authorList>
            <person name="Lee D.-H."/>
            <person name="Kim Y.-S."/>
            <person name="Hwang E.-M."/>
            <person name="Le Tran T.C."/>
            <person name="Cha C.-J."/>
        </authorList>
    </citation>
    <scope>NUCLEOTIDE SEQUENCE [LARGE SCALE GENOMIC DNA]</scope>
    <source>
        <strain evidence="2 3">CJ43</strain>
    </source>
</reference>